<accession>A0A5F1Z365</accession>
<sequence length="467" mass="53696">MWIAATIATSDPIASVESRAGVTFEGYESRYSRTAKENWFLKSSNCEIPLVSFYAKTQDGSTAGKTRPSANKDFTKSTETGFPCGTVFLETRNGTALISGIWENETFRLSLGHRFRPLENFYFLRDENFYTALPGIEQPIRRSGFAALKRADWSAGFYYSEIEAIKRPGFYLLFPKRILEFAYSPELKRHYTSLNFQSRRFGWNGPRIVSRIQTAGEDKTFYGTFFSSVFSETSDAEWKTTGYKGKSTDIFATDPDKNDLSGEASLVRSGLVIRSYFSMEWIRAWNRVLSEKSASAESEERNFEERNSVRETKGSESKTKRWEIFGAKAPIVYGELGGILLSVRRYSAEIWGKGLYYSLQKKRFTIEFGQEWRSNGDSILEGKWSFRLDDSWNLEGAFLFQGRENQTDSLFEARTARDETSLIFTDRISSFRMRLLSPYAAFTVSHSRKKERLDDGIWINVQLQFPF</sequence>
<evidence type="ECO:0000313" key="1">
    <source>
        <dbReference type="EMBL" id="TGK29090.1"/>
    </source>
</evidence>
<proteinExistence type="predicted"/>
<organism evidence="1 2">
    <name type="scientific">Leptospira gomenensis</name>
    <dbReference type="NCBI Taxonomy" id="2484974"/>
    <lineage>
        <taxon>Bacteria</taxon>
        <taxon>Pseudomonadati</taxon>
        <taxon>Spirochaetota</taxon>
        <taxon>Spirochaetia</taxon>
        <taxon>Leptospirales</taxon>
        <taxon>Leptospiraceae</taxon>
        <taxon>Leptospira</taxon>
    </lineage>
</organism>
<reference evidence="1" key="1">
    <citation type="journal article" date="2019" name="PLoS Negl. Trop. Dis.">
        <title>Revisiting the worldwide diversity of Leptospira species in the environment.</title>
        <authorList>
            <person name="Vincent A.T."/>
            <person name="Schiettekatte O."/>
            <person name="Bourhy P."/>
            <person name="Veyrier F.J."/>
            <person name="Picardeau M."/>
        </authorList>
    </citation>
    <scope>NUCLEOTIDE SEQUENCE [LARGE SCALE GENOMIC DNA]</scope>
    <source>
        <strain evidence="1">201800299</strain>
    </source>
</reference>
<comment type="caution">
    <text evidence="1">The sequence shown here is derived from an EMBL/GenBank/DDBJ whole genome shotgun (WGS) entry which is preliminary data.</text>
</comment>
<dbReference type="EMBL" id="RQFA01000073">
    <property type="protein sequence ID" value="TGK29090.1"/>
    <property type="molecule type" value="Genomic_DNA"/>
</dbReference>
<dbReference type="OrthoDB" id="316455at2"/>
<name>A0A5F1Z365_9LEPT</name>
<dbReference type="Proteomes" id="UP000298277">
    <property type="component" value="Unassembled WGS sequence"/>
</dbReference>
<evidence type="ECO:0000313" key="2">
    <source>
        <dbReference type="Proteomes" id="UP000298277"/>
    </source>
</evidence>
<dbReference type="AlphaFoldDB" id="A0A5F1Z365"/>
<protein>
    <submittedName>
        <fullName evidence="1">Uncharacterized protein</fullName>
    </submittedName>
</protein>
<keyword evidence="2" id="KW-1185">Reference proteome</keyword>
<gene>
    <name evidence="1" type="ORF">EHQ17_16310</name>
</gene>